<proteinExistence type="predicted"/>
<dbReference type="Proteomes" id="UP000192907">
    <property type="component" value="Unassembled WGS sequence"/>
</dbReference>
<dbReference type="STRING" id="1513793.SAMN06296036_103218"/>
<dbReference type="AlphaFoldDB" id="A0A1Y6BGA3"/>
<feature type="region of interest" description="Disordered" evidence="1">
    <location>
        <begin position="148"/>
        <end position="167"/>
    </location>
</feature>
<dbReference type="RefSeq" id="WP_132315981.1">
    <property type="nucleotide sequence ID" value="NZ_FWZT01000003.1"/>
</dbReference>
<reference evidence="3" key="1">
    <citation type="submission" date="2017-04" db="EMBL/GenBank/DDBJ databases">
        <authorList>
            <person name="Varghese N."/>
            <person name="Submissions S."/>
        </authorList>
    </citation>
    <scope>NUCLEOTIDE SEQUENCE [LARGE SCALE GENOMIC DNA]</scope>
    <source>
        <strain evidence="3">RKEM611</strain>
    </source>
</reference>
<keyword evidence="3" id="KW-1185">Reference proteome</keyword>
<evidence type="ECO:0000313" key="3">
    <source>
        <dbReference type="Proteomes" id="UP000192907"/>
    </source>
</evidence>
<protein>
    <submittedName>
        <fullName evidence="2">Uncharacterized protein</fullName>
    </submittedName>
</protein>
<dbReference type="EMBL" id="FWZT01000003">
    <property type="protein sequence ID" value="SMF01874.1"/>
    <property type="molecule type" value="Genomic_DNA"/>
</dbReference>
<evidence type="ECO:0000256" key="1">
    <source>
        <dbReference type="SAM" id="MobiDB-lite"/>
    </source>
</evidence>
<feature type="compositionally biased region" description="Acidic residues" evidence="1">
    <location>
        <begin position="153"/>
        <end position="167"/>
    </location>
</feature>
<gene>
    <name evidence="2" type="ORF">SAMN06296036_103218</name>
</gene>
<name>A0A1Y6BGA3_9BACT</name>
<sequence length="339" mass="36736">MKILLTGVLSTLFLWSCQDQSLNVTSDKAAQKQLEAKHTRPQESGEGLPGYLYCQSEDDEEYSSIDCRLEQADQKMDLSEKDQTWSLTFPQRDIRMVKNLLPDDEPWHVNFMLFGDRDARQRAITSASIGLTYDGYVRQNSLPKVLDSGIEVEGGDEATEPESEDEANDRLAPFQLLFGPAASQVANGWMGLNLTGQTNTTLSTNMGSAIGNVQIDIVPQGGRLLIPEGTIPESGNGVWRTLSATGISSAGTMTLNGQLPAGAYRLTLYLGSLFTDQDAGITLTSPGNDPMTTTLAAGRNTEASDASFVVYESTHTGSFSIQIQSAEKVVLHGMTLEPL</sequence>
<evidence type="ECO:0000313" key="2">
    <source>
        <dbReference type="EMBL" id="SMF01874.1"/>
    </source>
</evidence>
<accession>A0A1Y6BGA3</accession>
<organism evidence="2 3">
    <name type="scientific">Pseudobacteriovorax antillogorgiicola</name>
    <dbReference type="NCBI Taxonomy" id="1513793"/>
    <lineage>
        <taxon>Bacteria</taxon>
        <taxon>Pseudomonadati</taxon>
        <taxon>Bdellovibrionota</taxon>
        <taxon>Oligoflexia</taxon>
        <taxon>Oligoflexales</taxon>
        <taxon>Pseudobacteriovoracaceae</taxon>
        <taxon>Pseudobacteriovorax</taxon>
    </lineage>
</organism>